<dbReference type="SUPFAM" id="SSF109755">
    <property type="entry name" value="PhoU-like"/>
    <property type="match status" value="1"/>
</dbReference>
<proteinExistence type="predicted"/>
<dbReference type="PANTHER" id="PTHR42930">
    <property type="entry name" value="PHOSPHATE-SPECIFIC TRANSPORT SYSTEM ACCESSORY PROTEIN PHOU"/>
    <property type="match status" value="1"/>
</dbReference>
<reference evidence="3" key="1">
    <citation type="journal article" date="2022" name="Nat. Microbiol.">
        <title>Unique mobile elements and scalable gene flow at the prokaryote-eukaryote boundary revealed by circularized Asgard archaea genomes.</title>
        <authorList>
            <person name="Wu F."/>
            <person name="Speth D.R."/>
            <person name="Philosof A."/>
            <person name="Cremiere A."/>
            <person name="Narayanan A."/>
            <person name="Barco R.A."/>
            <person name="Connon S.A."/>
            <person name="Amend J.P."/>
            <person name="Antoshechkin I.A."/>
            <person name="Orphan V.J."/>
        </authorList>
    </citation>
    <scope>NUCLEOTIDE SEQUENCE</scope>
    <source>
        <strain evidence="3">PR6</strain>
    </source>
</reference>
<feature type="coiled-coil region" evidence="1">
    <location>
        <begin position="272"/>
        <end position="306"/>
    </location>
</feature>
<dbReference type="GO" id="GO:0003677">
    <property type="term" value="F:DNA binding"/>
    <property type="evidence" value="ECO:0007669"/>
    <property type="project" value="InterPro"/>
</dbReference>
<sequence length="340" mass="39213">MIGDSSYLRKIQKTGGSSYIVALPIEWIRKTKLKKGDAIRIFPQPDGNLLIQPLETNYRHVGEEVEINTTDIIDKNLILRLILSKYLAGYQVIKVHDQYGLNFELRTEIEQFVQNLMGVEILEESNNWMILKDLSSLESLDLNQLIRRIHVLADKMFTTAVKAFVNLNKDSVHFIKLQETSVDRLYYLISRQLNAILSDLSYSSYLGIKLVEVLDYRVIVKRLESIADHAYDIAGHIVEMVKPIEDDYLLKEIEKLGEQVKKRYNSAMNCFYNNKVKEANELANEKAAFEEELKALYENINKLESEIAVRFILVIRSFSRVSSYAADIAEVVINRERGVT</sequence>
<protein>
    <submittedName>
        <fullName evidence="3">Phosphate uptake regulator PhoU</fullName>
    </submittedName>
</protein>
<gene>
    <name evidence="3" type="ORF">K9W46_05300</name>
</gene>
<dbReference type="PANTHER" id="PTHR42930:SF2">
    <property type="entry name" value="PHOU DOMAIN-CONTAINING PROTEIN"/>
    <property type="match status" value="1"/>
</dbReference>
<feature type="domain" description="SpoVT-AbrB" evidence="2">
    <location>
        <begin position="13"/>
        <end position="59"/>
    </location>
</feature>
<evidence type="ECO:0000313" key="3">
    <source>
        <dbReference type="EMBL" id="UJG44593.1"/>
    </source>
</evidence>
<dbReference type="Proteomes" id="UP001200513">
    <property type="component" value="Chromosome"/>
</dbReference>
<organism evidence="3">
    <name type="scientific">Candidatus Heimdallarchaeum endolithica</name>
    <dbReference type="NCBI Taxonomy" id="2876572"/>
    <lineage>
        <taxon>Archaea</taxon>
        <taxon>Promethearchaeati</taxon>
        <taxon>Candidatus Heimdallarchaeota</taxon>
        <taxon>Candidatus Heimdallarchaeia (ex Rinke et al. 2021) (nom. nud.)</taxon>
        <taxon>Candidatus Heimdallarchaeales</taxon>
        <taxon>Candidatus Heimdallarchaeaceae</taxon>
        <taxon>Candidatus Heimdallarchaeum</taxon>
    </lineage>
</organism>
<dbReference type="GO" id="GO:0030643">
    <property type="term" value="P:intracellular phosphate ion homeostasis"/>
    <property type="evidence" value="ECO:0007669"/>
    <property type="project" value="InterPro"/>
</dbReference>
<dbReference type="GO" id="GO:0045936">
    <property type="term" value="P:negative regulation of phosphate metabolic process"/>
    <property type="evidence" value="ECO:0007669"/>
    <property type="project" value="InterPro"/>
</dbReference>
<evidence type="ECO:0000256" key="1">
    <source>
        <dbReference type="SAM" id="Coils"/>
    </source>
</evidence>
<dbReference type="InterPro" id="IPR038078">
    <property type="entry name" value="PhoU-like_sf"/>
</dbReference>
<name>A0A9Y1FQQ6_9ARCH</name>
<evidence type="ECO:0000259" key="2">
    <source>
        <dbReference type="SMART" id="SM00966"/>
    </source>
</evidence>
<dbReference type="InterPro" id="IPR028366">
    <property type="entry name" value="PhoU"/>
</dbReference>
<dbReference type="SMART" id="SM00966">
    <property type="entry name" value="SpoVT_AbrB"/>
    <property type="match status" value="1"/>
</dbReference>
<dbReference type="EMBL" id="CP084167">
    <property type="protein sequence ID" value="UJG44593.1"/>
    <property type="molecule type" value="Genomic_DNA"/>
</dbReference>
<dbReference type="Pfam" id="PF01895">
    <property type="entry name" value="PhoU"/>
    <property type="match status" value="2"/>
</dbReference>
<keyword evidence="1" id="KW-0175">Coiled coil</keyword>
<dbReference type="AlphaFoldDB" id="A0A9Y1FQQ6"/>
<dbReference type="InterPro" id="IPR007159">
    <property type="entry name" value="SpoVT-AbrB_dom"/>
</dbReference>
<dbReference type="InterPro" id="IPR026022">
    <property type="entry name" value="PhoU_dom"/>
</dbReference>
<accession>A0A9Y1FQQ6</accession>
<dbReference type="Gene3D" id="1.20.58.220">
    <property type="entry name" value="Phosphate transport system protein phou homolog 2, domain 2"/>
    <property type="match status" value="2"/>
</dbReference>
<dbReference type="Pfam" id="PF04014">
    <property type="entry name" value="MazE_antitoxin"/>
    <property type="match status" value="1"/>
</dbReference>